<name>A0A4Q5AVB1_9BIFI</name>
<organism evidence="1 2">
    <name type="scientific">Bifidobacterium pseudolongum subsp. globosum</name>
    <dbReference type="NCBI Taxonomy" id="1690"/>
    <lineage>
        <taxon>Bacteria</taxon>
        <taxon>Bacillati</taxon>
        <taxon>Actinomycetota</taxon>
        <taxon>Actinomycetes</taxon>
        <taxon>Bifidobacteriales</taxon>
        <taxon>Bifidobacteriaceae</taxon>
        <taxon>Bifidobacterium</taxon>
    </lineage>
</organism>
<accession>A0A4Q5AVB1</accession>
<dbReference type="EMBL" id="RYUW01000002">
    <property type="protein sequence ID" value="RYQ38713.1"/>
    <property type="molecule type" value="Genomic_DNA"/>
</dbReference>
<proteinExistence type="predicted"/>
<protein>
    <submittedName>
        <fullName evidence="1">Uncharacterized protein</fullName>
    </submittedName>
</protein>
<evidence type="ECO:0000313" key="1">
    <source>
        <dbReference type="EMBL" id="RYQ38713.1"/>
    </source>
</evidence>
<evidence type="ECO:0000313" key="2">
    <source>
        <dbReference type="Proteomes" id="UP000292382"/>
    </source>
</evidence>
<gene>
    <name evidence="1" type="ORF">PG2003B_0076</name>
</gene>
<reference evidence="1 2" key="1">
    <citation type="submission" date="2018-12" db="EMBL/GenBank/DDBJ databases">
        <title>Unveiling genomic diversity among members of the Bifidobacterium pseudolongum species, a widely distributed gut commensal of the animal kingdom.</title>
        <authorList>
            <person name="Lugli G.A."/>
            <person name="Duranti S."/>
            <person name="Albert K."/>
            <person name="Mancabelli L."/>
            <person name="Napoli S."/>
            <person name="Viappiani A."/>
            <person name="Anzalone R."/>
            <person name="Longhi G."/>
            <person name="Milani C."/>
            <person name="Turroni F."/>
            <person name="Alessandri G."/>
            <person name="Sela D.A."/>
            <person name="Van Sinderen D."/>
            <person name="Ventura M."/>
        </authorList>
    </citation>
    <scope>NUCLEOTIDE SEQUENCE [LARGE SCALE GENOMIC DNA]</scope>
    <source>
        <strain evidence="1 2">2003B</strain>
    </source>
</reference>
<dbReference type="Proteomes" id="UP000292382">
    <property type="component" value="Unassembled WGS sequence"/>
</dbReference>
<dbReference type="RefSeq" id="WP_129966682.1">
    <property type="nucleotide sequence ID" value="NZ_RYUW01000002.1"/>
</dbReference>
<comment type="caution">
    <text evidence="1">The sequence shown here is derived from an EMBL/GenBank/DDBJ whole genome shotgun (WGS) entry which is preliminary data.</text>
</comment>
<sequence length="90" mass="10192">MQTITLNMHTVKNGICLCNKKHVNKTRHAYKPEELNTLSWVSCPLCELAKTCAQLDANRNTTPAQALANHDNEPPTGRARARWIQHPLFD</sequence>
<dbReference type="AlphaFoldDB" id="A0A4Q5AVB1"/>